<dbReference type="Proteomes" id="UP000547209">
    <property type="component" value="Unassembled WGS sequence"/>
</dbReference>
<dbReference type="AlphaFoldDB" id="A0A7X0RWH1"/>
<proteinExistence type="predicted"/>
<dbReference type="EMBL" id="JACJVP010000058">
    <property type="protein sequence ID" value="MBB6674958.1"/>
    <property type="molecule type" value="Genomic_DNA"/>
</dbReference>
<gene>
    <name evidence="1" type="ORF">H7C19_30195</name>
</gene>
<organism evidence="1 2">
    <name type="scientific">Cohnella nanjingensis</name>
    <dbReference type="NCBI Taxonomy" id="1387779"/>
    <lineage>
        <taxon>Bacteria</taxon>
        <taxon>Bacillati</taxon>
        <taxon>Bacillota</taxon>
        <taxon>Bacilli</taxon>
        <taxon>Bacillales</taxon>
        <taxon>Paenibacillaceae</taxon>
        <taxon>Cohnella</taxon>
    </lineage>
</organism>
<name>A0A7X0RWH1_9BACL</name>
<reference evidence="1 2" key="1">
    <citation type="submission" date="2020-08" db="EMBL/GenBank/DDBJ databases">
        <title>Cohnella phylogeny.</title>
        <authorList>
            <person name="Dunlap C."/>
        </authorList>
    </citation>
    <scope>NUCLEOTIDE SEQUENCE [LARGE SCALE GENOMIC DNA]</scope>
    <source>
        <strain evidence="1 2">DSM 28246</strain>
    </source>
</reference>
<evidence type="ECO:0000313" key="1">
    <source>
        <dbReference type="EMBL" id="MBB6674958.1"/>
    </source>
</evidence>
<sequence>MSDTPLRIACCIRNLTQHQYGAELNALAAEGVRIDLTRCLSQCVGCRTHRAFQAHGKWHAVEAGEDFKLAVYACAPEREPGGGADGGTQEVGKG</sequence>
<keyword evidence="2" id="KW-1185">Reference proteome</keyword>
<evidence type="ECO:0008006" key="3">
    <source>
        <dbReference type="Google" id="ProtNLM"/>
    </source>
</evidence>
<protein>
    <recommendedName>
        <fullName evidence="3">DUF1450 domain-containing protein</fullName>
    </recommendedName>
</protein>
<comment type="caution">
    <text evidence="1">The sequence shown here is derived from an EMBL/GenBank/DDBJ whole genome shotgun (WGS) entry which is preliminary data.</text>
</comment>
<accession>A0A7X0RWH1</accession>
<evidence type="ECO:0000313" key="2">
    <source>
        <dbReference type="Proteomes" id="UP000547209"/>
    </source>
</evidence>
<dbReference type="RefSeq" id="WP_185672814.1">
    <property type="nucleotide sequence ID" value="NZ_JACJVP010000058.1"/>
</dbReference>